<protein>
    <submittedName>
        <fullName evidence="11">HD domain-containing protein</fullName>
    </submittedName>
</protein>
<name>A0A3P1CXP6_9BACT</name>
<keyword evidence="3 9" id="KW-0812">Transmembrane</keyword>
<comment type="subcellular location">
    <subcellularLocation>
        <location evidence="1">Cell membrane</location>
    </subcellularLocation>
</comment>
<feature type="compositionally biased region" description="Basic and acidic residues" evidence="8">
    <location>
        <begin position="204"/>
        <end position="213"/>
    </location>
</feature>
<dbReference type="CDD" id="cd00077">
    <property type="entry name" value="HDc"/>
    <property type="match status" value="1"/>
</dbReference>
<feature type="transmembrane region" description="Helical" evidence="9">
    <location>
        <begin position="265"/>
        <end position="284"/>
    </location>
</feature>
<keyword evidence="4" id="KW-0547">Nucleotide-binding</keyword>
<dbReference type="InterPro" id="IPR043760">
    <property type="entry name" value="PycTM_dom"/>
</dbReference>
<organism evidence="11 12">
    <name type="scientific">Larkinella knui</name>
    <dbReference type="NCBI Taxonomy" id="2025310"/>
    <lineage>
        <taxon>Bacteria</taxon>
        <taxon>Pseudomonadati</taxon>
        <taxon>Bacteroidota</taxon>
        <taxon>Cytophagia</taxon>
        <taxon>Cytophagales</taxon>
        <taxon>Spirosomataceae</taxon>
        <taxon>Larkinella</taxon>
    </lineage>
</organism>
<evidence type="ECO:0000256" key="3">
    <source>
        <dbReference type="ARBA" id="ARBA00022692"/>
    </source>
</evidence>
<dbReference type="Pfam" id="PF01966">
    <property type="entry name" value="HD"/>
    <property type="match status" value="1"/>
</dbReference>
<evidence type="ECO:0000256" key="8">
    <source>
        <dbReference type="SAM" id="MobiDB-lite"/>
    </source>
</evidence>
<keyword evidence="12" id="KW-1185">Reference proteome</keyword>
<keyword evidence="2" id="KW-1003">Cell membrane</keyword>
<feature type="domain" description="HD" evidence="10">
    <location>
        <begin position="30"/>
        <end position="131"/>
    </location>
</feature>
<evidence type="ECO:0000256" key="9">
    <source>
        <dbReference type="SAM" id="Phobius"/>
    </source>
</evidence>
<evidence type="ECO:0000259" key="10">
    <source>
        <dbReference type="PROSITE" id="PS51831"/>
    </source>
</evidence>
<evidence type="ECO:0000256" key="6">
    <source>
        <dbReference type="ARBA" id="ARBA00023118"/>
    </source>
</evidence>
<evidence type="ECO:0000313" key="11">
    <source>
        <dbReference type="EMBL" id="RRB17644.1"/>
    </source>
</evidence>
<dbReference type="EMBL" id="RQJP01000001">
    <property type="protein sequence ID" value="RRB17644.1"/>
    <property type="molecule type" value="Genomic_DNA"/>
</dbReference>
<feature type="transmembrane region" description="Helical" evidence="9">
    <location>
        <begin position="390"/>
        <end position="411"/>
    </location>
</feature>
<dbReference type="AlphaFoldDB" id="A0A3P1CXP6"/>
<dbReference type="OrthoDB" id="5728337at2"/>
<evidence type="ECO:0000313" key="12">
    <source>
        <dbReference type="Proteomes" id="UP000274271"/>
    </source>
</evidence>
<evidence type="ECO:0000256" key="5">
    <source>
        <dbReference type="ARBA" id="ARBA00022989"/>
    </source>
</evidence>
<dbReference type="SMART" id="SM00471">
    <property type="entry name" value="HDc"/>
    <property type="match status" value="1"/>
</dbReference>
<accession>A0A3P1CXP6</accession>
<dbReference type="RefSeq" id="WP_124904458.1">
    <property type="nucleotide sequence ID" value="NZ_RQJP01000001.1"/>
</dbReference>
<dbReference type="GO" id="GO:0005886">
    <property type="term" value="C:plasma membrane"/>
    <property type="evidence" value="ECO:0007669"/>
    <property type="project" value="UniProtKB-SubCell"/>
</dbReference>
<sequence>MPTDRSSINRTREYAEALLQQMPDGMEYHNLKHTREVVEASELIGQQSGLNPEDLENVLIAAWLHDVGYARSCQHHEATGAEMARPFLEELPLGPERVQAVVDSILATKMPQDPHSKIAEVLCDADLFHLSTDQFFERSELLRQEMKSTFGKISKKKWLQGSIQLMERHQYFTEYGKEVLTPLKEKNLKKARHKLADLEEEDEKDGKSSDKHKSDKHKPGKHKSENDTEEAESEKPKKPVRGIETMFRVTSQNHFQLSAMADNKANIMISVNTIIVSLIISILIRKLEEWPQLVIPTIMLTGSCLVATIFAILATRPTITSGRFSKEDIHQKQANLLFFGNFHKMDLADYEWGMREMMNDSDFLYSSMTRDIYYLGKVLGKKYRLLRISYTTFMFGFAASVLAFGVAAYYFPVK</sequence>
<dbReference type="SUPFAM" id="SSF109604">
    <property type="entry name" value="HD-domain/PDEase-like"/>
    <property type="match status" value="1"/>
</dbReference>
<gene>
    <name evidence="11" type="ORF">EHT87_05005</name>
</gene>
<dbReference type="Proteomes" id="UP000274271">
    <property type="component" value="Unassembled WGS sequence"/>
</dbReference>
<dbReference type="InterPro" id="IPR003607">
    <property type="entry name" value="HD/PDEase_dom"/>
</dbReference>
<keyword evidence="5 9" id="KW-1133">Transmembrane helix</keyword>
<dbReference type="InterPro" id="IPR006674">
    <property type="entry name" value="HD_domain"/>
</dbReference>
<evidence type="ECO:0000256" key="2">
    <source>
        <dbReference type="ARBA" id="ARBA00022475"/>
    </source>
</evidence>
<dbReference type="Gene3D" id="1.10.3210.10">
    <property type="entry name" value="Hypothetical protein af1432"/>
    <property type="match status" value="1"/>
</dbReference>
<feature type="region of interest" description="Disordered" evidence="8">
    <location>
        <begin position="194"/>
        <end position="242"/>
    </location>
</feature>
<feature type="transmembrane region" description="Helical" evidence="9">
    <location>
        <begin position="290"/>
        <end position="314"/>
    </location>
</feature>
<comment type="caution">
    <text evidence="11">The sequence shown here is derived from an EMBL/GenBank/DDBJ whole genome shotgun (WGS) entry which is preliminary data.</text>
</comment>
<dbReference type="PROSITE" id="PS51831">
    <property type="entry name" value="HD"/>
    <property type="match status" value="1"/>
</dbReference>
<dbReference type="GO" id="GO:0051607">
    <property type="term" value="P:defense response to virus"/>
    <property type="evidence" value="ECO:0007669"/>
    <property type="project" value="UniProtKB-KW"/>
</dbReference>
<keyword evidence="7 9" id="KW-0472">Membrane</keyword>
<evidence type="ECO:0000256" key="1">
    <source>
        <dbReference type="ARBA" id="ARBA00004236"/>
    </source>
</evidence>
<dbReference type="GO" id="GO:0000166">
    <property type="term" value="F:nucleotide binding"/>
    <property type="evidence" value="ECO:0007669"/>
    <property type="project" value="UniProtKB-KW"/>
</dbReference>
<evidence type="ECO:0000256" key="4">
    <source>
        <dbReference type="ARBA" id="ARBA00022741"/>
    </source>
</evidence>
<reference evidence="11 12" key="1">
    <citation type="submission" date="2018-11" db="EMBL/GenBank/DDBJ databases">
        <authorList>
            <person name="Zhou Z."/>
            <person name="Wang G."/>
        </authorList>
    </citation>
    <scope>NUCLEOTIDE SEQUENCE [LARGE SCALE GENOMIC DNA]</scope>
    <source>
        <strain evidence="11 12">KCTC42998</strain>
    </source>
</reference>
<dbReference type="Pfam" id="PF18967">
    <property type="entry name" value="PycTM"/>
    <property type="match status" value="1"/>
</dbReference>
<evidence type="ECO:0000256" key="7">
    <source>
        <dbReference type="ARBA" id="ARBA00023136"/>
    </source>
</evidence>
<keyword evidence="6" id="KW-0051">Antiviral defense</keyword>
<proteinExistence type="predicted"/>